<keyword evidence="5" id="KW-0804">Transcription</keyword>
<name>A0A1I1Q6A2_9GAMM</name>
<dbReference type="RefSeq" id="WP_091987855.1">
    <property type="nucleotide sequence ID" value="NZ_FOLO01000036.1"/>
</dbReference>
<evidence type="ECO:0000256" key="2">
    <source>
        <dbReference type="ARBA" id="ARBA00023015"/>
    </source>
</evidence>
<reference evidence="7 8" key="1">
    <citation type="submission" date="2016-10" db="EMBL/GenBank/DDBJ databases">
        <authorList>
            <person name="de Groot N.N."/>
        </authorList>
    </citation>
    <scope>NUCLEOTIDE SEQUENCE [LARGE SCALE GENOMIC DNA]</scope>
    <source>
        <strain evidence="7 8">DSM 6059</strain>
    </source>
</reference>
<sequence length="268" mass="30405">MSSKRQQWLLFKPRLSIFSTLPYPVFMKAKDLPPLGKIIGHKHNWDQLVYAVSGLLEVNSINGDHLIPSGQAIWIPANQLHSIASIHGAQLRSVHLQKGLIKQLDKEITVLKVDNLVRELITKASEFPFSETINATFSKQQIRLLNVLVDEIAQLEAVPLCLPLSNDALLLPILIWQQQKPESNKTLQMWSEELGASTKTIARRFDSKLGISFSKWREQLRLHKAIQWLSEKRPVTDVALSLGYDSLPAFIQMFKRQTGTTPGKFIKN</sequence>
<dbReference type="Pfam" id="PF02311">
    <property type="entry name" value="AraC_binding"/>
    <property type="match status" value="1"/>
</dbReference>
<dbReference type="SMART" id="SM00342">
    <property type="entry name" value="HTH_ARAC"/>
    <property type="match status" value="1"/>
</dbReference>
<dbReference type="FunFam" id="1.10.10.60:FF:000132">
    <property type="entry name" value="AraC family transcriptional regulator"/>
    <property type="match status" value="1"/>
</dbReference>
<evidence type="ECO:0000256" key="4">
    <source>
        <dbReference type="ARBA" id="ARBA00023159"/>
    </source>
</evidence>
<evidence type="ECO:0000256" key="3">
    <source>
        <dbReference type="ARBA" id="ARBA00023125"/>
    </source>
</evidence>
<accession>A0A1I1Q6A2</accession>
<organism evidence="7 8">
    <name type="scientific">Pseudoalteromonas denitrificans DSM 6059</name>
    <dbReference type="NCBI Taxonomy" id="1123010"/>
    <lineage>
        <taxon>Bacteria</taxon>
        <taxon>Pseudomonadati</taxon>
        <taxon>Pseudomonadota</taxon>
        <taxon>Gammaproteobacteria</taxon>
        <taxon>Alteromonadales</taxon>
        <taxon>Pseudoalteromonadaceae</taxon>
        <taxon>Pseudoalteromonas</taxon>
    </lineage>
</organism>
<dbReference type="Proteomes" id="UP000198862">
    <property type="component" value="Unassembled WGS sequence"/>
</dbReference>
<proteinExistence type="predicted"/>
<dbReference type="InterPro" id="IPR018062">
    <property type="entry name" value="HTH_AraC-typ_CS"/>
</dbReference>
<dbReference type="PROSITE" id="PS00041">
    <property type="entry name" value="HTH_ARAC_FAMILY_1"/>
    <property type="match status" value="1"/>
</dbReference>
<dbReference type="Gene3D" id="1.10.10.60">
    <property type="entry name" value="Homeodomain-like"/>
    <property type="match status" value="1"/>
</dbReference>
<dbReference type="InterPro" id="IPR020449">
    <property type="entry name" value="Tscrpt_reg_AraC-type_HTH"/>
</dbReference>
<dbReference type="InterPro" id="IPR014710">
    <property type="entry name" value="RmlC-like_jellyroll"/>
</dbReference>
<evidence type="ECO:0000313" key="7">
    <source>
        <dbReference type="EMBL" id="SFD14753.1"/>
    </source>
</evidence>
<dbReference type="InterPro" id="IPR011051">
    <property type="entry name" value="RmlC_Cupin_sf"/>
</dbReference>
<protein>
    <submittedName>
        <fullName evidence="7">AraC-type DNA-binding protein</fullName>
    </submittedName>
</protein>
<dbReference type="PANTHER" id="PTHR11019:SF190">
    <property type="entry name" value="ARAC-FAMILY REGULATORY PROTEIN"/>
    <property type="match status" value="1"/>
</dbReference>
<dbReference type="SUPFAM" id="SSF51182">
    <property type="entry name" value="RmlC-like cupins"/>
    <property type="match status" value="1"/>
</dbReference>
<evidence type="ECO:0000256" key="5">
    <source>
        <dbReference type="ARBA" id="ARBA00023163"/>
    </source>
</evidence>
<dbReference type="AlphaFoldDB" id="A0A1I1Q6A2"/>
<dbReference type="Pfam" id="PF12833">
    <property type="entry name" value="HTH_18"/>
    <property type="match status" value="1"/>
</dbReference>
<dbReference type="PROSITE" id="PS01124">
    <property type="entry name" value="HTH_ARAC_FAMILY_2"/>
    <property type="match status" value="1"/>
</dbReference>
<dbReference type="STRING" id="1123010.SAMN02745724_03654"/>
<keyword evidence="3 7" id="KW-0238">DNA-binding</keyword>
<feature type="domain" description="HTH araC/xylS-type" evidence="6">
    <location>
        <begin position="171"/>
        <end position="268"/>
    </location>
</feature>
<dbReference type="OrthoDB" id="5949386at2"/>
<dbReference type="SUPFAM" id="SSF46689">
    <property type="entry name" value="Homeodomain-like"/>
    <property type="match status" value="1"/>
</dbReference>
<dbReference type="InterPro" id="IPR003313">
    <property type="entry name" value="AraC-bd"/>
</dbReference>
<dbReference type="GO" id="GO:0003700">
    <property type="term" value="F:DNA-binding transcription factor activity"/>
    <property type="evidence" value="ECO:0007669"/>
    <property type="project" value="InterPro"/>
</dbReference>
<evidence type="ECO:0000313" key="8">
    <source>
        <dbReference type="Proteomes" id="UP000198862"/>
    </source>
</evidence>
<keyword evidence="8" id="KW-1185">Reference proteome</keyword>
<dbReference type="Gene3D" id="2.60.120.10">
    <property type="entry name" value="Jelly Rolls"/>
    <property type="match status" value="1"/>
</dbReference>
<evidence type="ECO:0000256" key="1">
    <source>
        <dbReference type="ARBA" id="ARBA00022491"/>
    </source>
</evidence>
<keyword evidence="4" id="KW-0010">Activator</keyword>
<dbReference type="GO" id="GO:0043565">
    <property type="term" value="F:sequence-specific DNA binding"/>
    <property type="evidence" value="ECO:0007669"/>
    <property type="project" value="InterPro"/>
</dbReference>
<dbReference type="PRINTS" id="PR00032">
    <property type="entry name" value="HTHARAC"/>
</dbReference>
<keyword evidence="2" id="KW-0805">Transcription regulation</keyword>
<evidence type="ECO:0000259" key="6">
    <source>
        <dbReference type="PROSITE" id="PS01124"/>
    </source>
</evidence>
<dbReference type="PANTHER" id="PTHR11019">
    <property type="entry name" value="HTH-TYPE TRANSCRIPTIONAL REGULATOR NIMR"/>
    <property type="match status" value="1"/>
</dbReference>
<dbReference type="CDD" id="cd06124">
    <property type="entry name" value="cupin_NimR-like_N"/>
    <property type="match status" value="1"/>
</dbReference>
<keyword evidence="1" id="KW-0678">Repressor</keyword>
<dbReference type="EMBL" id="FOLO01000036">
    <property type="protein sequence ID" value="SFD14753.1"/>
    <property type="molecule type" value="Genomic_DNA"/>
</dbReference>
<dbReference type="InterPro" id="IPR018060">
    <property type="entry name" value="HTH_AraC"/>
</dbReference>
<gene>
    <name evidence="7" type="ORF">SAMN02745724_03654</name>
</gene>
<dbReference type="InterPro" id="IPR009057">
    <property type="entry name" value="Homeodomain-like_sf"/>
</dbReference>